<organism evidence="6 7">
    <name type="scientific">Enterocloster alcoholdehydrogenati</name>
    <dbReference type="NCBI Taxonomy" id="2547410"/>
    <lineage>
        <taxon>Bacteria</taxon>
        <taxon>Bacillati</taxon>
        <taxon>Bacillota</taxon>
        <taxon>Clostridia</taxon>
        <taxon>Lachnospirales</taxon>
        <taxon>Lachnospiraceae</taxon>
        <taxon>Enterocloster</taxon>
    </lineage>
</organism>
<evidence type="ECO:0000313" key="7">
    <source>
        <dbReference type="Proteomes" id="UP001600894"/>
    </source>
</evidence>
<evidence type="ECO:0000259" key="5">
    <source>
        <dbReference type="Pfam" id="PF22692"/>
    </source>
</evidence>
<evidence type="ECO:0000313" key="6">
    <source>
        <dbReference type="EMBL" id="GAA6268531.1"/>
    </source>
</evidence>
<sequence>MYQGFYNLASGMLTQSRNLNVISNNMVNVQTAGYKTDTMVSTTFGDEMLYRTGRQSKENPTQLATVSKIKTADRTYINYEQGDFEETDGIYDFALGGKGFFCIQTPQGERYTRNGSFSVDTEGYLTLDGAGRVLSSDDQPIRIEDENFTVDSTGHITSVIVPDSEEDESSGEVETKDYGTLKIVDFADYGQLRKEDSGMFSSTAAPAAVTDGSAPVQWKTIERSNVDMVQEMTAMMSSQRALQSAAQVLKMYDQVMSKSSGDVGRL</sequence>
<keyword evidence="2" id="KW-0975">Bacterial flagellum</keyword>
<evidence type="ECO:0000256" key="1">
    <source>
        <dbReference type="ARBA" id="ARBA00009677"/>
    </source>
</evidence>
<keyword evidence="6" id="KW-0969">Cilium</keyword>
<gene>
    <name evidence="6" type="primary">flgF</name>
    <name evidence="6" type="ORF">F130042H8_15910</name>
</gene>
<dbReference type="Proteomes" id="UP001600894">
    <property type="component" value="Unassembled WGS sequence"/>
</dbReference>
<feature type="domain" description="Flagellar basal body rod protein N-terminal" evidence="3">
    <location>
        <begin position="5"/>
        <end position="35"/>
    </location>
</feature>
<dbReference type="InterPro" id="IPR001444">
    <property type="entry name" value="Flag_bb_rod_N"/>
</dbReference>
<dbReference type="InterPro" id="IPR010930">
    <property type="entry name" value="Flg_bb/hook_C_dom"/>
</dbReference>
<dbReference type="NCBIfam" id="TIGR03506">
    <property type="entry name" value="FlgEFG_subfam"/>
    <property type="match status" value="1"/>
</dbReference>
<keyword evidence="7" id="KW-1185">Reference proteome</keyword>
<dbReference type="InterPro" id="IPR020013">
    <property type="entry name" value="Flagellar_FlgE/F/G"/>
</dbReference>
<evidence type="ECO:0000259" key="3">
    <source>
        <dbReference type="Pfam" id="PF00460"/>
    </source>
</evidence>
<name>A0ABQ0AX04_9FIRM</name>
<feature type="domain" description="Flagellar hook protein FlgE/F/G-like D1" evidence="5">
    <location>
        <begin position="94"/>
        <end position="157"/>
    </location>
</feature>
<comment type="caution">
    <text evidence="6">The sequence shown here is derived from an EMBL/GenBank/DDBJ whole genome shotgun (WGS) entry which is preliminary data.</text>
</comment>
<dbReference type="RefSeq" id="WP_176253553.1">
    <property type="nucleotide sequence ID" value="NZ_BAABXL010000001.1"/>
</dbReference>
<dbReference type="Pfam" id="PF06429">
    <property type="entry name" value="Flg_bbr_C"/>
    <property type="match status" value="1"/>
</dbReference>
<reference evidence="6 7" key="1">
    <citation type="submission" date="2024-04" db="EMBL/GenBank/DDBJ databases">
        <title>Defined microbial consortia suppress multidrug-resistant proinflammatory Enterobacteriaceae via ecological control.</title>
        <authorList>
            <person name="Furuichi M."/>
            <person name="Kawaguchi T."/>
            <person name="Pust M."/>
            <person name="Yasuma K."/>
            <person name="Plichta D."/>
            <person name="Hasegawa N."/>
            <person name="Ohya T."/>
            <person name="Bhattarai S."/>
            <person name="Sasajima S."/>
            <person name="Aoto Y."/>
            <person name="Tuganbaev T."/>
            <person name="Yaginuma M."/>
            <person name="Ueda M."/>
            <person name="Okahashi N."/>
            <person name="Amafuji K."/>
            <person name="Kiridooshi Y."/>
            <person name="Sugita K."/>
            <person name="Strazar M."/>
            <person name="Skelly A."/>
            <person name="Suda W."/>
            <person name="Hattori M."/>
            <person name="Nakamoto N."/>
            <person name="Caballero S."/>
            <person name="Norman J."/>
            <person name="Olle B."/>
            <person name="Tanoue T."/>
            <person name="Arita M."/>
            <person name="Bucci V."/>
            <person name="Atarashi K."/>
            <person name="Xavier R."/>
            <person name="Honda K."/>
        </authorList>
    </citation>
    <scope>NUCLEOTIDE SEQUENCE [LARGE SCALE GENOMIC DNA]</scope>
    <source>
        <strain evidence="7">f13</strain>
    </source>
</reference>
<protein>
    <submittedName>
        <fullName evidence="6">Flagellar basal-body rod protein FlgF</fullName>
    </submittedName>
</protein>
<dbReference type="EMBL" id="BAABXL010000001">
    <property type="protein sequence ID" value="GAA6268531.1"/>
    <property type="molecule type" value="Genomic_DNA"/>
</dbReference>
<proteinExistence type="inferred from homology"/>
<keyword evidence="6" id="KW-0282">Flagellum</keyword>
<dbReference type="InterPro" id="IPR037925">
    <property type="entry name" value="FlgE/F/G-like"/>
</dbReference>
<comment type="similarity">
    <text evidence="1 2">Belongs to the flagella basal body rod proteins family.</text>
</comment>
<dbReference type="Pfam" id="PF22692">
    <property type="entry name" value="LlgE_F_G_D1"/>
    <property type="match status" value="1"/>
</dbReference>
<dbReference type="PANTHER" id="PTHR30435">
    <property type="entry name" value="FLAGELLAR PROTEIN"/>
    <property type="match status" value="1"/>
</dbReference>
<evidence type="ECO:0000259" key="4">
    <source>
        <dbReference type="Pfam" id="PF06429"/>
    </source>
</evidence>
<dbReference type="SUPFAM" id="SSF117143">
    <property type="entry name" value="Flagellar hook protein flgE"/>
    <property type="match status" value="1"/>
</dbReference>
<keyword evidence="6" id="KW-0966">Cell projection</keyword>
<accession>A0ABQ0AX04</accession>
<dbReference type="PANTHER" id="PTHR30435:SF31">
    <property type="entry name" value="FLAGELLAR BASAL-BODY ROD PROTEIN FLGG"/>
    <property type="match status" value="1"/>
</dbReference>
<feature type="domain" description="Flagellar basal-body/hook protein C-terminal" evidence="4">
    <location>
        <begin position="221"/>
        <end position="259"/>
    </location>
</feature>
<evidence type="ECO:0000256" key="2">
    <source>
        <dbReference type="RuleBase" id="RU362116"/>
    </source>
</evidence>
<dbReference type="InterPro" id="IPR053967">
    <property type="entry name" value="LlgE_F_G-like_D1"/>
</dbReference>
<dbReference type="Pfam" id="PF00460">
    <property type="entry name" value="Flg_bb_rod"/>
    <property type="match status" value="1"/>
</dbReference>
<comment type="subcellular location">
    <subcellularLocation>
        <location evidence="2">Bacterial flagellum basal body</location>
    </subcellularLocation>
</comment>